<name>Q23JR1_TETTS</name>
<evidence type="ECO:0000313" key="2">
    <source>
        <dbReference type="Proteomes" id="UP000009168"/>
    </source>
</evidence>
<dbReference type="HOGENOM" id="CLU_331079_0_0_1"/>
<dbReference type="GeneID" id="7838089"/>
<reference evidence="2" key="1">
    <citation type="journal article" date="2006" name="PLoS Biol.">
        <title>Macronuclear genome sequence of the ciliate Tetrahymena thermophila, a model eukaryote.</title>
        <authorList>
            <person name="Eisen J.A."/>
            <person name="Coyne R.S."/>
            <person name="Wu M."/>
            <person name="Wu D."/>
            <person name="Thiagarajan M."/>
            <person name="Wortman J.R."/>
            <person name="Badger J.H."/>
            <person name="Ren Q."/>
            <person name="Amedeo P."/>
            <person name="Jones K.M."/>
            <person name="Tallon L.J."/>
            <person name="Delcher A.L."/>
            <person name="Salzberg S.L."/>
            <person name="Silva J.C."/>
            <person name="Haas B.J."/>
            <person name="Majoros W.H."/>
            <person name="Farzad M."/>
            <person name="Carlton J.M."/>
            <person name="Smith R.K. Jr."/>
            <person name="Garg J."/>
            <person name="Pearlman R.E."/>
            <person name="Karrer K.M."/>
            <person name="Sun L."/>
            <person name="Manning G."/>
            <person name="Elde N.C."/>
            <person name="Turkewitz A.P."/>
            <person name="Asai D.J."/>
            <person name="Wilkes D.E."/>
            <person name="Wang Y."/>
            <person name="Cai H."/>
            <person name="Collins K."/>
            <person name="Stewart B.A."/>
            <person name="Lee S.R."/>
            <person name="Wilamowska K."/>
            <person name="Weinberg Z."/>
            <person name="Ruzzo W.L."/>
            <person name="Wloga D."/>
            <person name="Gaertig J."/>
            <person name="Frankel J."/>
            <person name="Tsao C.-C."/>
            <person name="Gorovsky M.A."/>
            <person name="Keeling P.J."/>
            <person name="Waller R.F."/>
            <person name="Patron N.J."/>
            <person name="Cherry J.M."/>
            <person name="Stover N.A."/>
            <person name="Krieger C.J."/>
            <person name="del Toro C."/>
            <person name="Ryder H.F."/>
            <person name="Williamson S.C."/>
            <person name="Barbeau R.A."/>
            <person name="Hamilton E.P."/>
            <person name="Orias E."/>
        </authorList>
    </citation>
    <scope>NUCLEOTIDE SEQUENCE [LARGE SCALE GENOMIC DNA]</scope>
    <source>
        <strain evidence="2">SB210</strain>
    </source>
</reference>
<dbReference type="InParanoid" id="Q23JR1"/>
<proteinExistence type="predicted"/>
<dbReference type="Proteomes" id="UP000009168">
    <property type="component" value="Unassembled WGS sequence"/>
</dbReference>
<accession>Q23JR1</accession>
<organism evidence="1 2">
    <name type="scientific">Tetrahymena thermophila (strain SB210)</name>
    <dbReference type="NCBI Taxonomy" id="312017"/>
    <lineage>
        <taxon>Eukaryota</taxon>
        <taxon>Sar</taxon>
        <taxon>Alveolata</taxon>
        <taxon>Ciliophora</taxon>
        <taxon>Intramacronucleata</taxon>
        <taxon>Oligohymenophorea</taxon>
        <taxon>Hymenostomatida</taxon>
        <taxon>Tetrahymenina</taxon>
        <taxon>Tetrahymenidae</taxon>
        <taxon>Tetrahymena</taxon>
    </lineage>
</organism>
<dbReference type="RefSeq" id="XP_001017044.1">
    <property type="nucleotide sequence ID" value="XM_001017044.1"/>
</dbReference>
<keyword evidence="2" id="KW-1185">Reference proteome</keyword>
<dbReference type="AlphaFoldDB" id="Q23JR1"/>
<evidence type="ECO:0000313" key="1">
    <source>
        <dbReference type="EMBL" id="EAR96799.1"/>
    </source>
</evidence>
<dbReference type="EMBL" id="GG662682">
    <property type="protein sequence ID" value="EAR96799.1"/>
    <property type="molecule type" value="Genomic_DNA"/>
</dbReference>
<protein>
    <submittedName>
        <fullName evidence="1">Uncharacterized protein</fullName>
    </submittedName>
</protein>
<dbReference type="KEGG" id="tet:TTHERM_00862750"/>
<gene>
    <name evidence="1" type="ORF">TTHERM_00862750</name>
</gene>
<sequence>MDFNLKNKYSEWLQSKQFEVKKNSDITKESYLIDNTNILVHTAPLKSQRQNYEYFHFRKVVFLPTHLYEKNTFEIKVGDKVIDLLQCMYVVTKQSYIDNTVVKIHIQNFTDYTQDLPSFEVNCLQMDNNNLDVQAGILGDKYLALVIQSIGQIDIHILNLDLSLVYQYKKEHSIGKKDTSHFKYNCIENFFDSELDYHEPGLIYILGTQIVIRIDLNNKQVITKDFNDQHKVLLRLMPITQSEFKYYFKNAKSKQLEGYNINEQEFLILFVIMNNKIYQLNKNNLELIRQTNINIEKVQNNLKPVFSAFPIPISIKDRQRKKFSKWTFLILMRSNSYILSDWREQNFFQKEMEKYYGLNYETNTQRIFLHQDSIFVLFQLELMDQGWTRKDSQASIQIKISKKKGERNYVSNFQVNQQTQNFYFSQNFFIKHFFHPILYKNELTYPCYMDKKVYNSLFVSNFIGFHSFKEQAEKQAQYQIKQLNDSDLQMLIDTNMDLFTFQDNQKIVLYKINQNKITPQYFELPLQNDWIIREYFFNRSSFEQFFITQKNQSCKISSYSLSTDEYKIPQIQELKSEITCFSSFTFDRKSNSLFLPLIYDDGFGEYFCIFDANQKQIIQETVHKCKYTKGLLSHYDEEKKQFILLFFKKIYNSCYLYFYQLNMTTRFDFKFINMHKFEQAFDINLQSQYLNVKKSTFNVLIPNKPNVLIKFNQNKKFEIKKQIKNCLAQQYDQENKYEIDRKRQYFFLKNIKTSQKILYLGYYSGRQFLIQNILSLYDVKQNSVQFINKDIIVEDERLQLEHHELDVQIHINQLSNGMIFIHYGQNKIKILKY</sequence>